<dbReference type="AlphaFoldDB" id="A0A6H5H102"/>
<gene>
    <name evidence="2" type="ORF">NTEN_LOCUS15734</name>
</gene>
<keyword evidence="3" id="KW-1185">Reference proteome</keyword>
<evidence type="ECO:0000313" key="2">
    <source>
        <dbReference type="EMBL" id="CAB0010718.1"/>
    </source>
</evidence>
<reference evidence="2 3" key="1">
    <citation type="submission" date="2020-02" db="EMBL/GenBank/DDBJ databases">
        <authorList>
            <person name="Ferguson B K."/>
        </authorList>
    </citation>
    <scope>NUCLEOTIDE SEQUENCE [LARGE SCALE GENOMIC DNA]</scope>
</reference>
<protein>
    <submittedName>
        <fullName evidence="2">Uncharacterized protein</fullName>
    </submittedName>
</protein>
<evidence type="ECO:0000256" key="1">
    <source>
        <dbReference type="SAM" id="MobiDB-lite"/>
    </source>
</evidence>
<sequence>MLGFQTSEDYENAPPSELPTRRPFLLYRGSSTTPHQIQKIPPRRRVSTTPAYEFGARRSLSEFDGVGTNEQQHSRPPVRVLVTKRPLGSILVDPAQEDVDRNSNLISRRQLESRDNQDVYSSGRGSARPIPSSGRESRITTTSNAIILEGSVVVQSLLQYHLKQHLHLRLPDQFQGSASVNLLCLSMPILHSRARYPQEASTDGHLLSRVDTMLRSDLLLPILTSIPTSSIQTARMLQGRQQQHPPRLLIKTLKLQKRLTLSK</sequence>
<accession>A0A6H5H102</accession>
<dbReference type="EMBL" id="CADCXU010023169">
    <property type="protein sequence ID" value="CAB0010718.1"/>
    <property type="molecule type" value="Genomic_DNA"/>
</dbReference>
<name>A0A6H5H102_9HEMI</name>
<dbReference type="Proteomes" id="UP000479000">
    <property type="component" value="Unassembled WGS sequence"/>
</dbReference>
<feature type="region of interest" description="Disordered" evidence="1">
    <location>
        <begin position="1"/>
        <end position="22"/>
    </location>
</feature>
<organism evidence="2 3">
    <name type="scientific">Nesidiocoris tenuis</name>
    <dbReference type="NCBI Taxonomy" id="355587"/>
    <lineage>
        <taxon>Eukaryota</taxon>
        <taxon>Metazoa</taxon>
        <taxon>Ecdysozoa</taxon>
        <taxon>Arthropoda</taxon>
        <taxon>Hexapoda</taxon>
        <taxon>Insecta</taxon>
        <taxon>Pterygota</taxon>
        <taxon>Neoptera</taxon>
        <taxon>Paraneoptera</taxon>
        <taxon>Hemiptera</taxon>
        <taxon>Heteroptera</taxon>
        <taxon>Panheteroptera</taxon>
        <taxon>Cimicomorpha</taxon>
        <taxon>Miridae</taxon>
        <taxon>Dicyphina</taxon>
        <taxon>Nesidiocoris</taxon>
    </lineage>
</organism>
<feature type="region of interest" description="Disordered" evidence="1">
    <location>
        <begin position="101"/>
        <end position="138"/>
    </location>
</feature>
<evidence type="ECO:0000313" key="3">
    <source>
        <dbReference type="Proteomes" id="UP000479000"/>
    </source>
</evidence>
<proteinExistence type="predicted"/>